<keyword evidence="1" id="KW-1133">Transmembrane helix</keyword>
<organism evidence="5">
    <name type="scientific">Niallia circulans</name>
    <name type="common">Bacillus circulans</name>
    <dbReference type="NCBI Taxonomy" id="1397"/>
    <lineage>
        <taxon>Bacteria</taxon>
        <taxon>Bacillati</taxon>
        <taxon>Bacillota</taxon>
        <taxon>Bacilli</taxon>
        <taxon>Bacillales</taxon>
        <taxon>Bacillaceae</taxon>
        <taxon>Niallia</taxon>
    </lineage>
</organism>
<geneLocation type="plasmid" evidence="5">
    <name>unnamed2</name>
</geneLocation>
<accession>A0A553SQL3</accession>
<feature type="signal peptide" evidence="2">
    <location>
        <begin position="1"/>
        <end position="21"/>
    </location>
</feature>
<dbReference type="InterPro" id="IPR010317">
    <property type="entry name" value="WxLIP_PGBD"/>
</dbReference>
<comment type="caution">
    <text evidence="5">The sequence shown here is derived from an EMBL/GenBank/DDBJ whole genome shotgun (WGS) entry which is preliminary data.</text>
</comment>
<evidence type="ECO:0000256" key="1">
    <source>
        <dbReference type="SAM" id="Phobius"/>
    </source>
</evidence>
<protein>
    <submittedName>
        <fullName evidence="5">DUF916 domain-containing protein</fullName>
    </submittedName>
</protein>
<reference evidence="5" key="1">
    <citation type="submission" date="2018-10" db="EMBL/GenBank/DDBJ databases">
        <title>FDA dAtabase for Regulatory Grade micrObial Sequences (FDA-ARGOS): Supporting development and validation of Infectious Disease Dx tests.</title>
        <authorList>
            <person name="Minogue T."/>
            <person name="Wolcott M."/>
            <person name="Wasieloski L."/>
            <person name="Aguilar W."/>
            <person name="Moore D."/>
            <person name="Tallon L.J."/>
            <person name="Sadzewicz L."/>
            <person name="Sengamalay N."/>
            <person name="Ott S."/>
            <person name="Godinez A."/>
            <person name="Nagaraj S."/>
            <person name="Vavikolanu K."/>
            <person name="Vyas G."/>
            <person name="Nadendla S."/>
            <person name="Aluvathingal J."/>
            <person name="Sichtig H."/>
        </authorList>
    </citation>
    <scope>NUCLEOTIDE SEQUENCE</scope>
    <source>
        <strain evidence="5">FDAARGOS_343</strain>
        <plasmid evidence="5">unnamed2</plasmid>
    </source>
</reference>
<evidence type="ECO:0000256" key="2">
    <source>
        <dbReference type="SAM" id="SignalP"/>
    </source>
</evidence>
<gene>
    <name evidence="5" type="ORF">CEQ21_07905</name>
</gene>
<proteinExistence type="predicted"/>
<dbReference type="RefSeq" id="WP_185762767.1">
    <property type="nucleotide sequence ID" value="NZ_CM017506.1"/>
</dbReference>
<dbReference type="Pfam" id="PF11797">
    <property type="entry name" value="WxLIP_HBD"/>
    <property type="match status" value="1"/>
</dbReference>
<dbReference type="Pfam" id="PF06030">
    <property type="entry name" value="WxLIP_PGBD"/>
    <property type="match status" value="1"/>
</dbReference>
<keyword evidence="1" id="KW-0812">Transmembrane</keyword>
<dbReference type="Proteomes" id="UP000319837">
    <property type="component" value="Plasmid unnamed2"/>
</dbReference>
<feature type="domain" description="WxL Interacting Protein peptidoglycan binding" evidence="3">
    <location>
        <begin position="32"/>
        <end position="150"/>
    </location>
</feature>
<dbReference type="EMBL" id="RIBP01000003">
    <property type="protein sequence ID" value="TRZ39283.1"/>
    <property type="molecule type" value="Genomic_DNA"/>
</dbReference>
<feature type="domain" description="WxL Interacting Protein host binding" evidence="4">
    <location>
        <begin position="206"/>
        <end position="299"/>
    </location>
</feature>
<name>A0A553SQL3_NIACI</name>
<feature type="chain" id="PRO_5022203805" evidence="2">
    <location>
        <begin position="22"/>
        <end position="349"/>
    </location>
</feature>
<keyword evidence="1" id="KW-0472">Membrane</keyword>
<keyword evidence="5" id="KW-0614">Plasmid</keyword>
<feature type="transmembrane region" description="Helical" evidence="1">
    <location>
        <begin position="318"/>
        <end position="338"/>
    </location>
</feature>
<dbReference type="InterPro" id="IPR021759">
    <property type="entry name" value="WxLIP_HBD"/>
</dbReference>
<dbReference type="AlphaFoldDB" id="A0A553SQL3"/>
<evidence type="ECO:0000313" key="5">
    <source>
        <dbReference type="EMBL" id="TRZ39283.1"/>
    </source>
</evidence>
<evidence type="ECO:0000259" key="3">
    <source>
        <dbReference type="Pfam" id="PF06030"/>
    </source>
</evidence>
<keyword evidence="2" id="KW-0732">Signal</keyword>
<sequence>MKKITLLISILLLCIPSISFAKDNDKTIGSNYIITPIYEDNQNPNQTGRFQLSLKEDSNYPLSFRIRNDSNKAITLSTQPLNAITESGGSIGFINGSDNNQYTEKGYEVASHLSIDETVELKANEEKVIPFNLNTKDLEDGTYLGAISFREEQSGESTSISNEEKQTGTIETNYEIEKILPIEFTIGKPTAIDNKSLAKSFVKSVRQEDGNLKIDVENDNAALVDGGKIDITVLKDASKVFSFQTNLQLAPKSKTTLEIPWNGDLSSGDYKASVETTFNKNSSKKSFDFSIAKKEVEEVEKQTFDDEKIVVESNSNGLLVGTLIGAFVVFLILVLIILRQRKVMKKYKK</sequence>
<evidence type="ECO:0000259" key="4">
    <source>
        <dbReference type="Pfam" id="PF11797"/>
    </source>
</evidence>